<comment type="caution">
    <text evidence="1">The sequence shown here is derived from an EMBL/GenBank/DDBJ whole genome shotgun (WGS) entry which is preliminary data.</text>
</comment>
<gene>
    <name evidence="1" type="ORF">AUJ27_03395</name>
</gene>
<dbReference type="EMBL" id="MNUU01000065">
    <property type="protein sequence ID" value="OIO06899.1"/>
    <property type="molecule type" value="Genomic_DNA"/>
</dbReference>
<evidence type="ECO:0000313" key="1">
    <source>
        <dbReference type="EMBL" id="OIO06899.1"/>
    </source>
</evidence>
<organism evidence="1 2">
    <name type="scientific">Candidatus Falkowbacteria bacterium CG1_02_37_44</name>
    <dbReference type="NCBI Taxonomy" id="1805146"/>
    <lineage>
        <taxon>Bacteria</taxon>
        <taxon>Candidatus Falkowiibacteriota</taxon>
    </lineage>
</organism>
<dbReference type="Proteomes" id="UP000183192">
    <property type="component" value="Unassembled WGS sequence"/>
</dbReference>
<reference evidence="1 2" key="1">
    <citation type="journal article" date="2016" name="Environ. Microbiol.">
        <title>Genomic resolution of a cold subsurface aquifer community provides metabolic insights for novel microbes adapted to high CO concentrations.</title>
        <authorList>
            <person name="Probst A.J."/>
            <person name="Castelle C.J."/>
            <person name="Singh A."/>
            <person name="Brown C.T."/>
            <person name="Anantharaman K."/>
            <person name="Sharon I."/>
            <person name="Hug L.A."/>
            <person name="Burstein D."/>
            <person name="Emerson J.B."/>
            <person name="Thomas B.C."/>
            <person name="Banfield J.F."/>
        </authorList>
    </citation>
    <scope>NUCLEOTIDE SEQUENCE [LARGE SCALE GENOMIC DNA]</scope>
    <source>
        <strain evidence="1">CG1_02_37_44</strain>
    </source>
</reference>
<dbReference type="AlphaFoldDB" id="A0A1J4T7L1"/>
<proteinExistence type="predicted"/>
<accession>A0A1J4T7L1</accession>
<name>A0A1J4T7L1_9BACT</name>
<evidence type="ECO:0000313" key="2">
    <source>
        <dbReference type="Proteomes" id="UP000183192"/>
    </source>
</evidence>
<protein>
    <submittedName>
        <fullName evidence="1">Uncharacterized protein</fullName>
    </submittedName>
</protein>
<sequence>MKNFKFNLPKLLKFITSRILFIIIGIALVIGIYSVQAAWNTKVNTGDSLTPTLWNDMVDKLINLEGRMATQEAKVDNKFGGAFWTQSSIPGGCVDPNPYTGSCSCPAGYNQGTQFAIWVGGCRPCKSLYCWK</sequence>